<dbReference type="InterPro" id="IPR011051">
    <property type="entry name" value="RmlC_Cupin_sf"/>
</dbReference>
<dbReference type="AlphaFoldDB" id="A0A345CYP1"/>
<dbReference type="Proteomes" id="UP000264980">
    <property type="component" value="Chromosome"/>
</dbReference>
<dbReference type="EMBL" id="CP013970">
    <property type="protein sequence ID" value="AXF78558.1"/>
    <property type="molecule type" value="Genomic_DNA"/>
</dbReference>
<dbReference type="SUPFAM" id="SSF51182">
    <property type="entry name" value="RmlC-like cupins"/>
    <property type="match status" value="1"/>
</dbReference>
<name>A0A345CYP1_9GAMM</name>
<reference evidence="1 2" key="1">
    <citation type="submission" date="2016-01" db="EMBL/GenBank/DDBJ databases">
        <authorList>
            <person name="Oliw E.H."/>
        </authorList>
    </citation>
    <scope>NUCLEOTIDE SEQUENCE [LARGE SCALE GENOMIC DNA]</scope>
    <source>
        <strain evidence="1 2">MDcuke</strain>
    </source>
</reference>
<organism evidence="1 2">
    <name type="scientific">Erwinia tracheiphila</name>
    <dbReference type="NCBI Taxonomy" id="65700"/>
    <lineage>
        <taxon>Bacteria</taxon>
        <taxon>Pseudomonadati</taxon>
        <taxon>Pseudomonadota</taxon>
        <taxon>Gammaproteobacteria</taxon>
        <taxon>Enterobacterales</taxon>
        <taxon>Erwiniaceae</taxon>
        <taxon>Erwinia</taxon>
    </lineage>
</organism>
<sequence length="111" mass="12362">MIVNMKDIPFATTAWSAPPATEHRGERGKALCKTPHSSEVRVRMAGYLADHWCTKGQTLLCLSGELHIELDDGRRFTLTAGMSWQVADDAKAHCSRTDSGTFCSLLTERYF</sequence>
<evidence type="ECO:0008006" key="3">
    <source>
        <dbReference type="Google" id="ProtNLM"/>
    </source>
</evidence>
<dbReference type="InterPro" id="IPR047713">
    <property type="entry name" value="DHCW_cupin"/>
</dbReference>
<dbReference type="NCBIfam" id="NF038084">
    <property type="entry name" value="DHCW_cupin"/>
    <property type="match status" value="1"/>
</dbReference>
<proteinExistence type="predicted"/>
<gene>
    <name evidence="1" type="ORF">AV903_25250</name>
</gene>
<evidence type="ECO:0000313" key="1">
    <source>
        <dbReference type="EMBL" id="AXF78558.1"/>
    </source>
</evidence>
<accession>A0A345CYP1</accession>
<evidence type="ECO:0000313" key="2">
    <source>
        <dbReference type="Proteomes" id="UP000264980"/>
    </source>
</evidence>
<protein>
    <recommendedName>
        <fullName evidence="3">Cupin</fullName>
    </recommendedName>
</protein>